<dbReference type="STRING" id="684065.SAMN05421738_1324"/>
<name>A0A1I5BFU3_9FLAO</name>
<feature type="signal peptide" evidence="1">
    <location>
        <begin position="1"/>
        <end position="23"/>
    </location>
</feature>
<dbReference type="EMBL" id="FOUZ01000032">
    <property type="protein sequence ID" value="SFN73371.1"/>
    <property type="molecule type" value="Genomic_DNA"/>
</dbReference>
<dbReference type="Proteomes" id="UP000199149">
    <property type="component" value="Unassembled WGS sequence"/>
</dbReference>
<evidence type="ECO:0000313" key="3">
    <source>
        <dbReference type="Proteomes" id="UP000199149"/>
    </source>
</evidence>
<dbReference type="RefSeq" id="WP_092910716.1">
    <property type="nucleotide sequence ID" value="NZ_FOUZ01000032.1"/>
</dbReference>
<evidence type="ECO:0000313" key="2">
    <source>
        <dbReference type="EMBL" id="SFN73371.1"/>
    </source>
</evidence>
<keyword evidence="1" id="KW-0732">Signal</keyword>
<keyword evidence="3" id="KW-1185">Reference proteome</keyword>
<dbReference type="AlphaFoldDB" id="A0A1I5BFU3"/>
<accession>A0A1I5BFU3</accession>
<proteinExistence type="predicted"/>
<feature type="chain" id="PRO_5011544268" evidence="1">
    <location>
        <begin position="24"/>
        <end position="93"/>
    </location>
</feature>
<reference evidence="3" key="1">
    <citation type="submission" date="2016-10" db="EMBL/GenBank/DDBJ databases">
        <authorList>
            <person name="Varghese N."/>
            <person name="Submissions S."/>
        </authorList>
    </citation>
    <scope>NUCLEOTIDE SEQUENCE [LARGE SCALE GENOMIC DNA]</scope>
    <source>
        <strain evidence="3">XJ109</strain>
    </source>
</reference>
<organism evidence="2 3">
    <name type="scientific">Algoriella xinjiangensis</name>
    <dbReference type="NCBI Taxonomy" id="684065"/>
    <lineage>
        <taxon>Bacteria</taxon>
        <taxon>Pseudomonadati</taxon>
        <taxon>Bacteroidota</taxon>
        <taxon>Flavobacteriia</taxon>
        <taxon>Flavobacteriales</taxon>
        <taxon>Weeksellaceae</taxon>
        <taxon>Algoriella</taxon>
    </lineage>
</organism>
<evidence type="ECO:0000256" key="1">
    <source>
        <dbReference type="SAM" id="SignalP"/>
    </source>
</evidence>
<protein>
    <submittedName>
        <fullName evidence="2">Uncharacterized protein</fullName>
    </submittedName>
</protein>
<gene>
    <name evidence="2" type="ORF">SAMN05421738_1324</name>
</gene>
<sequence>MKTLLIILATFSFFISHSQTENATDYENIQGKWICVTPKYKNHTFWVKKLSFFQKYDSGVLEQALPYQINKPNREEIEIVGLFVKCSGCYDDV</sequence>